<organism evidence="1 2">
    <name type="scientific">Perkinsus olseni</name>
    <name type="common">Perkinsus atlanticus</name>
    <dbReference type="NCBI Taxonomy" id="32597"/>
    <lineage>
        <taxon>Eukaryota</taxon>
        <taxon>Sar</taxon>
        <taxon>Alveolata</taxon>
        <taxon>Perkinsozoa</taxon>
        <taxon>Perkinsea</taxon>
        <taxon>Perkinsida</taxon>
        <taxon>Perkinsidae</taxon>
        <taxon>Perkinsus</taxon>
    </lineage>
</organism>
<proteinExistence type="predicted"/>
<protein>
    <submittedName>
        <fullName evidence="1">Uncharacterized protein</fullName>
    </submittedName>
</protein>
<sequence length="263" mass="29083">MSRILTSLSSVKEVAASAQRAATRFDYDWTAVKLLLTRQYCNKETLQGEYSSQLTKLKLISDADDPEPFIERATECFALCQRAFDDDRSERRAFIRALCSRLPHDCVLSILRSVQSALIAKGLSDGDVEWETAIAFDDFDLAAREENDAPPVTSITFCSALRSSCGLAREARLLTGAPQVKEDSVRAVRDIGERLPRRPKSSEEFPFVINVSGPLVDDRDKFPKYIATVKPIDSLRAKNNRGKPCALLGFSTEEAGASALADL</sequence>
<dbReference type="OMA" id="VEWETAI"/>
<reference evidence="1 2" key="1">
    <citation type="submission" date="2020-04" db="EMBL/GenBank/DDBJ databases">
        <title>Perkinsus olseni comparative genomics.</title>
        <authorList>
            <person name="Bogema D.R."/>
        </authorList>
    </citation>
    <scope>NUCLEOTIDE SEQUENCE [LARGE SCALE GENOMIC DNA]</scope>
    <source>
        <strain evidence="1 2">ATCC PRA-207</strain>
    </source>
</reference>
<gene>
    <name evidence="1" type="ORF">FOZ63_025637</name>
</gene>
<evidence type="ECO:0000313" key="2">
    <source>
        <dbReference type="Proteomes" id="UP000553632"/>
    </source>
</evidence>
<dbReference type="AlphaFoldDB" id="A0A7J6RZR9"/>
<accession>A0A7J6RZR9</accession>
<comment type="caution">
    <text evidence="1">The sequence shown here is derived from an EMBL/GenBank/DDBJ whole genome shotgun (WGS) entry which is preliminary data.</text>
</comment>
<name>A0A7J6RZR9_PEROL</name>
<keyword evidence="2" id="KW-1185">Reference proteome</keyword>
<dbReference type="Proteomes" id="UP000553632">
    <property type="component" value="Unassembled WGS sequence"/>
</dbReference>
<dbReference type="EMBL" id="JABANO010021952">
    <property type="protein sequence ID" value="KAF4725951.1"/>
    <property type="molecule type" value="Genomic_DNA"/>
</dbReference>
<evidence type="ECO:0000313" key="1">
    <source>
        <dbReference type="EMBL" id="KAF4725951.1"/>
    </source>
</evidence>